<evidence type="ECO:0000313" key="3">
    <source>
        <dbReference type="Proteomes" id="UP000295157"/>
    </source>
</evidence>
<dbReference type="AlphaFoldDB" id="A0A4R4MQ22"/>
<gene>
    <name evidence="2" type="ORF">E1267_39085</name>
</gene>
<keyword evidence="3" id="KW-1185">Reference proteome</keyword>
<reference evidence="2 3" key="1">
    <citation type="submission" date="2019-02" db="EMBL/GenBank/DDBJ databases">
        <title>Draft genome sequences of novel Actinobacteria.</title>
        <authorList>
            <person name="Sahin N."/>
            <person name="Ay H."/>
            <person name="Saygin H."/>
        </authorList>
    </citation>
    <scope>NUCLEOTIDE SEQUENCE [LARGE SCALE GENOMIC DNA]</scope>
    <source>
        <strain evidence="2 3">KC201</strain>
    </source>
</reference>
<comment type="similarity">
    <text evidence="1">Belongs to the CutA family.</text>
</comment>
<comment type="caution">
    <text evidence="2">The sequence shown here is derived from an EMBL/GenBank/DDBJ whole genome shotgun (WGS) entry which is preliminary data.</text>
</comment>
<dbReference type="EMBL" id="SMJZ01000249">
    <property type="protein sequence ID" value="TDB98150.1"/>
    <property type="molecule type" value="Genomic_DNA"/>
</dbReference>
<dbReference type="OrthoDB" id="37622at2"/>
<dbReference type="GO" id="GO:0005507">
    <property type="term" value="F:copper ion binding"/>
    <property type="evidence" value="ECO:0007669"/>
    <property type="project" value="TreeGrafter"/>
</dbReference>
<dbReference type="SUPFAM" id="SSF54913">
    <property type="entry name" value="GlnB-like"/>
    <property type="match status" value="1"/>
</dbReference>
<name>A0A4R4MQ22_9ACTN</name>
<accession>A0A4R4MQ22</accession>
<protein>
    <submittedName>
        <fullName evidence="2">Divalent-cation tolerance protein CutA</fullName>
    </submittedName>
</protein>
<dbReference type="Gene3D" id="3.30.70.120">
    <property type="match status" value="1"/>
</dbReference>
<evidence type="ECO:0000256" key="1">
    <source>
        <dbReference type="ARBA" id="ARBA00010169"/>
    </source>
</evidence>
<evidence type="ECO:0000313" key="2">
    <source>
        <dbReference type="EMBL" id="TDB98150.1"/>
    </source>
</evidence>
<dbReference type="GO" id="GO:0010038">
    <property type="term" value="P:response to metal ion"/>
    <property type="evidence" value="ECO:0007669"/>
    <property type="project" value="InterPro"/>
</dbReference>
<dbReference type="Proteomes" id="UP000295157">
    <property type="component" value="Unassembled WGS sequence"/>
</dbReference>
<dbReference type="PANTHER" id="PTHR23419:SF8">
    <property type="entry name" value="FI09726P"/>
    <property type="match status" value="1"/>
</dbReference>
<dbReference type="Pfam" id="PF03091">
    <property type="entry name" value="CutA1"/>
    <property type="match status" value="1"/>
</dbReference>
<proteinExistence type="inferred from homology"/>
<dbReference type="InterPro" id="IPR004323">
    <property type="entry name" value="Ion_tolerance_CutA"/>
</dbReference>
<sequence>MTRHVEVHVTAGSREEAERIVNAAVVSRAAAGAQTSGPIVSAYWWKGEIQRSEEYLILMKTAADRLDDLVELIKEAHLYETPEIVAIPIEGGLAGYLSWITEETAVSAKRE</sequence>
<organism evidence="2 3">
    <name type="scientific">Nonomuraea longispora</name>
    <dbReference type="NCBI Taxonomy" id="1848320"/>
    <lineage>
        <taxon>Bacteria</taxon>
        <taxon>Bacillati</taxon>
        <taxon>Actinomycetota</taxon>
        <taxon>Actinomycetes</taxon>
        <taxon>Streptosporangiales</taxon>
        <taxon>Streptosporangiaceae</taxon>
        <taxon>Nonomuraea</taxon>
    </lineage>
</organism>
<dbReference type="RefSeq" id="WP_132340580.1">
    <property type="nucleotide sequence ID" value="NZ_SMJZ01000249.1"/>
</dbReference>
<dbReference type="InterPro" id="IPR011322">
    <property type="entry name" value="N-reg_PII-like_a/b"/>
</dbReference>
<dbReference type="InterPro" id="IPR015867">
    <property type="entry name" value="N-reg_PII/ATP_PRibTrfase_C"/>
</dbReference>
<dbReference type="PANTHER" id="PTHR23419">
    <property type="entry name" value="DIVALENT CATION TOLERANCE CUTA-RELATED"/>
    <property type="match status" value="1"/>
</dbReference>